<feature type="domain" description="HTH luxR-type" evidence="4">
    <location>
        <begin position="136"/>
        <end position="201"/>
    </location>
</feature>
<dbReference type="InterPro" id="IPR011006">
    <property type="entry name" value="CheY-like_superfamily"/>
</dbReference>
<dbReference type="SUPFAM" id="SSF46894">
    <property type="entry name" value="C-terminal effector domain of the bipartite response regulators"/>
    <property type="match status" value="1"/>
</dbReference>
<dbReference type="eggNOG" id="COG2197">
    <property type="taxonomic scope" value="Bacteria"/>
</dbReference>
<dbReference type="STRING" id="1123367.GCA_000621305_01747"/>
<evidence type="ECO:0000259" key="5">
    <source>
        <dbReference type="PROSITE" id="PS50110"/>
    </source>
</evidence>
<keyword evidence="2 6" id="KW-0238">DNA-binding</keyword>
<organism evidence="6 7">
    <name type="scientific">Thauera linaloolentis (strain DSM 12138 / JCM 21573 / CCUG 41526 / CIP 105981 / IAM 15112 / NBRC 102519 / 47Lol)</name>
    <dbReference type="NCBI Taxonomy" id="1123367"/>
    <lineage>
        <taxon>Bacteria</taxon>
        <taxon>Pseudomonadati</taxon>
        <taxon>Pseudomonadota</taxon>
        <taxon>Betaproteobacteria</taxon>
        <taxon>Rhodocyclales</taxon>
        <taxon>Zoogloeaceae</taxon>
        <taxon>Thauera</taxon>
    </lineage>
</organism>
<evidence type="ECO:0000313" key="6">
    <source>
        <dbReference type="EMBL" id="ENO90669.1"/>
    </source>
</evidence>
<evidence type="ECO:0000256" key="2">
    <source>
        <dbReference type="ARBA" id="ARBA00023125"/>
    </source>
</evidence>
<dbReference type="Gene3D" id="3.40.50.2300">
    <property type="match status" value="1"/>
</dbReference>
<protein>
    <submittedName>
        <fullName evidence="6">LuxR family DNA-binding response regulator</fullName>
    </submittedName>
</protein>
<dbReference type="AlphaFoldDB" id="N6ZES9"/>
<keyword evidence="1 3" id="KW-0597">Phosphoprotein</keyword>
<comment type="caution">
    <text evidence="6">The sequence shown here is derived from an EMBL/GenBank/DDBJ whole genome shotgun (WGS) entry which is preliminary data.</text>
</comment>
<dbReference type="PROSITE" id="PS50110">
    <property type="entry name" value="RESPONSE_REGULATORY"/>
    <property type="match status" value="1"/>
</dbReference>
<dbReference type="PROSITE" id="PS50043">
    <property type="entry name" value="HTH_LUXR_2"/>
    <property type="match status" value="1"/>
</dbReference>
<dbReference type="InterPro" id="IPR001789">
    <property type="entry name" value="Sig_transdc_resp-reg_receiver"/>
</dbReference>
<evidence type="ECO:0000256" key="1">
    <source>
        <dbReference type="ARBA" id="ARBA00022553"/>
    </source>
</evidence>
<dbReference type="EMBL" id="AMXE01000001">
    <property type="protein sequence ID" value="ENO90669.1"/>
    <property type="molecule type" value="Genomic_DNA"/>
</dbReference>
<keyword evidence="7" id="KW-1185">Reference proteome</keyword>
<evidence type="ECO:0000313" key="7">
    <source>
        <dbReference type="Proteomes" id="UP000013232"/>
    </source>
</evidence>
<dbReference type="GO" id="GO:0006355">
    <property type="term" value="P:regulation of DNA-templated transcription"/>
    <property type="evidence" value="ECO:0007669"/>
    <property type="project" value="InterPro"/>
</dbReference>
<dbReference type="InterPro" id="IPR036388">
    <property type="entry name" value="WH-like_DNA-bd_sf"/>
</dbReference>
<evidence type="ECO:0000256" key="3">
    <source>
        <dbReference type="PROSITE-ProRule" id="PRU00169"/>
    </source>
</evidence>
<reference evidence="6 7" key="1">
    <citation type="submission" date="2012-09" db="EMBL/GenBank/DDBJ databases">
        <title>Draft Genome Sequences of 6 Strains from Genus Thauera.</title>
        <authorList>
            <person name="Liu B."/>
            <person name="Shapleigh J.P."/>
            <person name="Frostegard A.H."/>
        </authorList>
    </citation>
    <scope>NUCLEOTIDE SEQUENCE [LARGE SCALE GENOMIC DNA]</scope>
    <source>
        <strain evidence="7">47Lol / DSM 12138</strain>
    </source>
</reference>
<feature type="modified residue" description="4-aspartylphosphate" evidence="3">
    <location>
        <position position="49"/>
    </location>
</feature>
<feature type="domain" description="Response regulatory" evidence="5">
    <location>
        <begin position="1"/>
        <end position="114"/>
    </location>
</feature>
<dbReference type="InterPro" id="IPR016032">
    <property type="entry name" value="Sig_transdc_resp-reg_C-effctor"/>
</dbReference>
<dbReference type="Pfam" id="PF00072">
    <property type="entry name" value="Response_reg"/>
    <property type="match status" value="1"/>
</dbReference>
<dbReference type="GO" id="GO:0000160">
    <property type="term" value="P:phosphorelay signal transduction system"/>
    <property type="evidence" value="ECO:0007669"/>
    <property type="project" value="InterPro"/>
</dbReference>
<dbReference type="InterPro" id="IPR000792">
    <property type="entry name" value="Tscrpt_reg_LuxR_C"/>
</dbReference>
<dbReference type="PANTHER" id="PTHR45566">
    <property type="entry name" value="HTH-TYPE TRANSCRIPTIONAL REGULATOR YHJB-RELATED"/>
    <property type="match status" value="1"/>
</dbReference>
<dbReference type="PANTHER" id="PTHR45566:SF1">
    <property type="entry name" value="HTH-TYPE TRANSCRIPTIONAL REGULATOR YHJB-RELATED"/>
    <property type="match status" value="1"/>
</dbReference>
<dbReference type="InterPro" id="IPR058245">
    <property type="entry name" value="NreC/VraR/RcsB-like_REC"/>
</dbReference>
<dbReference type="PRINTS" id="PR00038">
    <property type="entry name" value="HTHLUXR"/>
</dbReference>
<dbReference type="Pfam" id="PF00196">
    <property type="entry name" value="GerE"/>
    <property type="match status" value="1"/>
</dbReference>
<dbReference type="CDD" id="cd06170">
    <property type="entry name" value="LuxR_C_like"/>
    <property type="match status" value="1"/>
</dbReference>
<sequence>MEDHALVREAMAQSLARLQPGLECVEASSADQALACLDADGDIDLAVIDLMLPDMNGFSLLAVLAKRFPEVPAVVVSAIDDEVSVRRAIKAGASGYVSKSSSSEVLLQAVRGVLDGGVHLPDDKSATQPARRARMPASERYGLTAAQGRVLELLAAGKTNREIADLLGVSEGTVKVHMTAIFRALDVSSRAQALVVMSRCGVRL</sequence>
<dbReference type="Proteomes" id="UP000013232">
    <property type="component" value="Unassembled WGS sequence"/>
</dbReference>
<dbReference type="SUPFAM" id="SSF52172">
    <property type="entry name" value="CheY-like"/>
    <property type="match status" value="1"/>
</dbReference>
<name>N6ZES9_THAL4</name>
<accession>N6ZES9</accession>
<evidence type="ECO:0000259" key="4">
    <source>
        <dbReference type="PROSITE" id="PS50043"/>
    </source>
</evidence>
<proteinExistence type="predicted"/>
<dbReference type="Gene3D" id="1.10.10.10">
    <property type="entry name" value="Winged helix-like DNA-binding domain superfamily/Winged helix DNA-binding domain"/>
    <property type="match status" value="1"/>
</dbReference>
<dbReference type="SMART" id="SM00421">
    <property type="entry name" value="HTH_LUXR"/>
    <property type="match status" value="1"/>
</dbReference>
<dbReference type="InterPro" id="IPR051015">
    <property type="entry name" value="EvgA-like"/>
</dbReference>
<dbReference type="CDD" id="cd17535">
    <property type="entry name" value="REC_NarL-like"/>
    <property type="match status" value="1"/>
</dbReference>
<dbReference type="SMART" id="SM00448">
    <property type="entry name" value="REC"/>
    <property type="match status" value="1"/>
</dbReference>
<dbReference type="GO" id="GO:0003677">
    <property type="term" value="F:DNA binding"/>
    <property type="evidence" value="ECO:0007669"/>
    <property type="project" value="UniProtKB-KW"/>
</dbReference>
<gene>
    <name evidence="6" type="ORF">C666_00545</name>
</gene>